<dbReference type="PANTHER" id="PTHR33784">
    <property type="entry name" value="OS05G0482100 PROTEIN"/>
    <property type="match status" value="1"/>
</dbReference>
<dbReference type="InterPro" id="IPR040338">
    <property type="entry name" value="At1g67623-like"/>
</dbReference>
<dbReference type="PANTHER" id="PTHR33784:SF46">
    <property type="entry name" value="(RAPE) HYPOTHETICAL PROTEIN"/>
    <property type="match status" value="1"/>
</dbReference>
<protein>
    <submittedName>
        <fullName evidence="1">(rape) hypothetical protein</fullName>
    </submittedName>
</protein>
<accession>A0A816MH26</accession>
<dbReference type="AlphaFoldDB" id="A0A816MH26"/>
<gene>
    <name evidence="1" type="ORF">DARMORV10_C07P30720.1</name>
</gene>
<evidence type="ECO:0000313" key="1">
    <source>
        <dbReference type="EMBL" id="CAF1995569.1"/>
    </source>
</evidence>
<organism evidence="1">
    <name type="scientific">Brassica napus</name>
    <name type="common">Rape</name>
    <dbReference type="NCBI Taxonomy" id="3708"/>
    <lineage>
        <taxon>Eukaryota</taxon>
        <taxon>Viridiplantae</taxon>
        <taxon>Streptophyta</taxon>
        <taxon>Embryophyta</taxon>
        <taxon>Tracheophyta</taxon>
        <taxon>Spermatophyta</taxon>
        <taxon>Magnoliopsida</taxon>
        <taxon>eudicotyledons</taxon>
        <taxon>Gunneridae</taxon>
        <taxon>Pentapetalae</taxon>
        <taxon>rosids</taxon>
        <taxon>malvids</taxon>
        <taxon>Brassicales</taxon>
        <taxon>Brassicaceae</taxon>
        <taxon>Brassiceae</taxon>
        <taxon>Brassica</taxon>
    </lineage>
</organism>
<sequence>MASLNIPNLPEEILCKIIEMVGADSFYYIGGILRAGKRGYALVHEPSVLRKCNVRPMVTFATCQICTGGQFREFFIKCVTAGNTNAIYYEGLYTALIVGPEKCIRILQPNVPNHDLSTLAVGIFNVCIGNDKEASKLFQQFEANHYDLRSDAIVGLGADLEWRMISFGAPYMNRYGASFKFPDDEVIKSPSCLYGHDYTVDFEGSLFVNYSSMLYVFSRIPSVFVYLQYSYTTLSIRIPSVYIDLKYSNTVSIRIPIRIPLVFVYREYSDTVGVRIPPSIRYRRCSNTVDDRYRRFVYRQYSYTVSIRIPSVFVYCQYSNNVSIRITSVFEYR</sequence>
<name>A0A816MH26_BRANA</name>
<dbReference type="Proteomes" id="UP001295469">
    <property type="component" value="Chromosome C07"/>
</dbReference>
<reference evidence="1" key="1">
    <citation type="submission" date="2021-01" db="EMBL/GenBank/DDBJ databases">
        <authorList>
            <consortium name="Genoscope - CEA"/>
            <person name="William W."/>
        </authorList>
    </citation>
    <scope>NUCLEOTIDE SEQUENCE</scope>
</reference>
<proteinExistence type="predicted"/>
<dbReference type="EMBL" id="HG994371">
    <property type="protein sequence ID" value="CAF1995569.1"/>
    <property type="molecule type" value="Genomic_DNA"/>
</dbReference>